<dbReference type="Proteomes" id="UP000427906">
    <property type="component" value="Chromosome"/>
</dbReference>
<dbReference type="Gene3D" id="1.20.120.530">
    <property type="entry name" value="GntR ligand-binding domain-like"/>
    <property type="match status" value="1"/>
</dbReference>
<keyword evidence="2" id="KW-0238">DNA-binding</keyword>
<dbReference type="OrthoDB" id="5343675at2"/>
<proteinExistence type="predicted"/>
<evidence type="ECO:0000313" key="6">
    <source>
        <dbReference type="Proteomes" id="UP000427906"/>
    </source>
</evidence>
<dbReference type="SMART" id="SM00345">
    <property type="entry name" value="HTH_GNTR"/>
    <property type="match status" value="1"/>
</dbReference>
<dbReference type="InterPro" id="IPR000524">
    <property type="entry name" value="Tscrpt_reg_HTH_GntR"/>
</dbReference>
<dbReference type="PROSITE" id="PS50949">
    <property type="entry name" value="HTH_GNTR"/>
    <property type="match status" value="1"/>
</dbReference>
<evidence type="ECO:0000259" key="4">
    <source>
        <dbReference type="PROSITE" id="PS50949"/>
    </source>
</evidence>
<dbReference type="SUPFAM" id="SSF48008">
    <property type="entry name" value="GntR ligand-binding domain-like"/>
    <property type="match status" value="1"/>
</dbReference>
<dbReference type="InterPro" id="IPR011711">
    <property type="entry name" value="GntR_C"/>
</dbReference>
<dbReference type="SMART" id="SM00895">
    <property type="entry name" value="FCD"/>
    <property type="match status" value="1"/>
</dbReference>
<dbReference type="Pfam" id="PF00392">
    <property type="entry name" value="GntR"/>
    <property type="match status" value="1"/>
</dbReference>
<dbReference type="GO" id="GO:0003700">
    <property type="term" value="F:DNA-binding transcription factor activity"/>
    <property type="evidence" value="ECO:0007669"/>
    <property type="project" value="InterPro"/>
</dbReference>
<dbReference type="KEGG" id="dalk:DSCA_49690"/>
<keyword evidence="1" id="KW-0805">Transcription regulation</keyword>
<accession>A0A5K7YST6</accession>
<dbReference type="InterPro" id="IPR008920">
    <property type="entry name" value="TF_FadR/GntR_C"/>
</dbReference>
<reference evidence="5 6" key="1">
    <citation type="submission" date="2019-11" db="EMBL/GenBank/DDBJ databases">
        <title>Comparative genomics of hydrocarbon-degrading Desulfosarcina strains.</title>
        <authorList>
            <person name="Watanabe M."/>
            <person name="Kojima H."/>
            <person name="Fukui M."/>
        </authorList>
    </citation>
    <scope>NUCLEOTIDE SEQUENCE [LARGE SCALE GENOMIC DNA]</scope>
    <source>
        <strain evidence="5 6">PL12</strain>
    </source>
</reference>
<gene>
    <name evidence="5" type="ORF">DSCA_49690</name>
</gene>
<dbReference type="PRINTS" id="PR00035">
    <property type="entry name" value="HTHGNTR"/>
</dbReference>
<dbReference type="RefSeq" id="WP_155318932.1">
    <property type="nucleotide sequence ID" value="NZ_AP021874.1"/>
</dbReference>
<dbReference type="EMBL" id="AP021874">
    <property type="protein sequence ID" value="BBO71039.1"/>
    <property type="molecule type" value="Genomic_DNA"/>
</dbReference>
<protein>
    <submittedName>
        <fullName evidence="5">GntR family transcriptional regulator</fullName>
    </submittedName>
</protein>
<keyword evidence="3" id="KW-0804">Transcription</keyword>
<dbReference type="GO" id="GO:0003677">
    <property type="term" value="F:DNA binding"/>
    <property type="evidence" value="ECO:0007669"/>
    <property type="project" value="UniProtKB-KW"/>
</dbReference>
<evidence type="ECO:0000313" key="5">
    <source>
        <dbReference type="EMBL" id="BBO71039.1"/>
    </source>
</evidence>
<sequence length="246" mass="27635">MARKREKNGTRGAAAGLRPVTHTKLHEQIVAQIQDLIQSGNLKHGDRLPPERELSAIFGVSRHSVREAVRRLEQQGMLKSRAGSGTFVVLDEACPLSQFLAVAVHREKSKISEIFQFRRMIEPQIARLAAINATPSDIRHLEQILRDQMQSLDDPVLAGTHDQAFHVALARATGNSVLFHIVERIGDVLRFIRDEFSQTAARQKLSLRGHEDLLAALREKDPEKARTAMEKHLAAIEQTMLDNEEI</sequence>
<keyword evidence="6" id="KW-1185">Reference proteome</keyword>
<evidence type="ECO:0000256" key="1">
    <source>
        <dbReference type="ARBA" id="ARBA00023015"/>
    </source>
</evidence>
<dbReference type="Pfam" id="PF07729">
    <property type="entry name" value="FCD"/>
    <property type="match status" value="1"/>
</dbReference>
<evidence type="ECO:0000256" key="3">
    <source>
        <dbReference type="ARBA" id="ARBA00023163"/>
    </source>
</evidence>
<dbReference type="PANTHER" id="PTHR43537">
    <property type="entry name" value="TRANSCRIPTIONAL REGULATOR, GNTR FAMILY"/>
    <property type="match status" value="1"/>
</dbReference>
<evidence type="ECO:0000256" key="2">
    <source>
        <dbReference type="ARBA" id="ARBA00023125"/>
    </source>
</evidence>
<name>A0A5K7YST6_9BACT</name>
<dbReference type="SUPFAM" id="SSF46785">
    <property type="entry name" value="Winged helix' DNA-binding domain"/>
    <property type="match status" value="1"/>
</dbReference>
<organism evidence="5 6">
    <name type="scientific">Desulfosarcina alkanivorans</name>
    <dbReference type="NCBI Taxonomy" id="571177"/>
    <lineage>
        <taxon>Bacteria</taxon>
        <taxon>Pseudomonadati</taxon>
        <taxon>Thermodesulfobacteriota</taxon>
        <taxon>Desulfobacteria</taxon>
        <taxon>Desulfobacterales</taxon>
        <taxon>Desulfosarcinaceae</taxon>
        <taxon>Desulfosarcina</taxon>
    </lineage>
</organism>
<feature type="domain" description="HTH gntR-type" evidence="4">
    <location>
        <begin position="23"/>
        <end position="91"/>
    </location>
</feature>
<dbReference type="InterPro" id="IPR036390">
    <property type="entry name" value="WH_DNA-bd_sf"/>
</dbReference>
<dbReference type="CDD" id="cd07377">
    <property type="entry name" value="WHTH_GntR"/>
    <property type="match status" value="1"/>
</dbReference>
<dbReference type="Gene3D" id="1.10.10.10">
    <property type="entry name" value="Winged helix-like DNA-binding domain superfamily/Winged helix DNA-binding domain"/>
    <property type="match status" value="1"/>
</dbReference>
<dbReference type="InterPro" id="IPR036388">
    <property type="entry name" value="WH-like_DNA-bd_sf"/>
</dbReference>
<dbReference type="AlphaFoldDB" id="A0A5K7YST6"/>
<dbReference type="PANTHER" id="PTHR43537:SF5">
    <property type="entry name" value="UXU OPERON TRANSCRIPTIONAL REGULATOR"/>
    <property type="match status" value="1"/>
</dbReference>